<reference evidence="2" key="1">
    <citation type="submission" date="2016-10" db="EMBL/GenBank/DDBJ databases">
        <authorList>
            <person name="Varghese N."/>
            <person name="Submissions S."/>
        </authorList>
    </citation>
    <scope>NUCLEOTIDE SEQUENCE [LARGE SCALE GENOMIC DNA]</scope>
    <source>
        <strain evidence="2">ANC 5109</strain>
    </source>
</reference>
<evidence type="ECO:0000313" key="1">
    <source>
        <dbReference type="EMBL" id="SDY82290.1"/>
    </source>
</evidence>
<dbReference type="EMBL" id="FNPK01000034">
    <property type="protein sequence ID" value="SDY82290.1"/>
    <property type="molecule type" value="Genomic_DNA"/>
</dbReference>
<organism evidence="1 2">
    <name type="scientific">Acinetobacter kyonggiensis</name>
    <dbReference type="NCBI Taxonomy" id="595670"/>
    <lineage>
        <taxon>Bacteria</taxon>
        <taxon>Pseudomonadati</taxon>
        <taxon>Pseudomonadota</taxon>
        <taxon>Gammaproteobacteria</taxon>
        <taxon>Moraxellales</taxon>
        <taxon>Moraxellaceae</taxon>
        <taxon>Acinetobacter</taxon>
    </lineage>
</organism>
<gene>
    <name evidence="1" type="ORF">SAMN05421643_13417</name>
</gene>
<dbReference type="Proteomes" id="UP000199035">
    <property type="component" value="Unassembled WGS sequence"/>
</dbReference>
<dbReference type="InterPro" id="IPR025528">
    <property type="entry name" value="BrnA_antitoxin"/>
</dbReference>
<accession>A0A1H3N0P6</accession>
<proteinExistence type="predicted"/>
<dbReference type="AlphaFoldDB" id="A0A1H3N0P6"/>
<protein>
    <submittedName>
        <fullName evidence="1">Uncharacterized conserved protein, DUF4415 family</fullName>
    </submittedName>
</protein>
<dbReference type="RefSeq" id="WP_092692626.1">
    <property type="nucleotide sequence ID" value="NZ_FNPK01000034.1"/>
</dbReference>
<evidence type="ECO:0000313" key="2">
    <source>
        <dbReference type="Proteomes" id="UP000199035"/>
    </source>
</evidence>
<keyword evidence="2" id="KW-1185">Reference proteome</keyword>
<name>A0A1H3N0P6_9GAMM</name>
<sequence>MSKTVTYKMDLNNPPVLSEEQKARLEALAKRPDSEIDCSDIPELDESFWKSAVQNPFYKPTKQVTTVRIDADVMQWLKAQGKGYQTRMNKILRDAMLNELKNHP</sequence>
<dbReference type="STRING" id="595670.SAMN05421643_13417"/>
<dbReference type="Pfam" id="PF14384">
    <property type="entry name" value="BrnA_antitoxin"/>
    <property type="match status" value="1"/>
</dbReference>